<keyword evidence="1" id="KW-0812">Transmembrane</keyword>
<organism evidence="2 3">
    <name type="scientific">Candidatus Brocadia fulgida</name>
    <dbReference type="NCBI Taxonomy" id="380242"/>
    <lineage>
        <taxon>Bacteria</taxon>
        <taxon>Pseudomonadati</taxon>
        <taxon>Planctomycetota</taxon>
        <taxon>Candidatus Brocadiia</taxon>
        <taxon>Candidatus Brocadiales</taxon>
        <taxon>Candidatus Brocadiaceae</taxon>
        <taxon>Candidatus Brocadia</taxon>
    </lineage>
</organism>
<evidence type="ECO:0000313" key="3">
    <source>
        <dbReference type="Proteomes" id="UP000034954"/>
    </source>
</evidence>
<keyword evidence="1" id="KW-1133">Transmembrane helix</keyword>
<evidence type="ECO:0000313" key="2">
    <source>
        <dbReference type="EMBL" id="KKO19183.1"/>
    </source>
</evidence>
<keyword evidence="3" id="KW-1185">Reference proteome</keyword>
<reference evidence="2 3" key="1">
    <citation type="journal article" date="2013" name="BMC Microbiol.">
        <title>Identification of the type II cytochrome c maturation pathway in anammox bacteria by comparative genomics.</title>
        <authorList>
            <person name="Ferousi C."/>
            <person name="Speth D.R."/>
            <person name="Reimann J."/>
            <person name="Op den Camp H.J."/>
            <person name="Allen J.W."/>
            <person name="Keltjens J.T."/>
            <person name="Jetten M.S."/>
        </authorList>
    </citation>
    <scope>NUCLEOTIDE SEQUENCE [LARGE SCALE GENOMIC DNA]</scope>
    <source>
        <strain evidence="2">RU1</strain>
    </source>
</reference>
<sequence length="151" mass="17175">MVDNFILTRRQALCYVRSAVQIAGLSIAILALLICTSLISPLYPAPVQNNRVQDIIDNSTITRIQKPIAIRTDRETLEYFIEHVEELAKHGGAFKKKELILEDRGNRRYGIHMPLKHVTGEFELVEWQPQTAVYLGHGNARSFLTFQALLC</sequence>
<dbReference type="Proteomes" id="UP000034954">
    <property type="component" value="Unassembled WGS sequence"/>
</dbReference>
<accession>A0A0M2UT05</accession>
<protein>
    <submittedName>
        <fullName evidence="2">Uncharacterized protein</fullName>
    </submittedName>
</protein>
<dbReference type="EMBL" id="LAQJ01000211">
    <property type="protein sequence ID" value="KKO19183.1"/>
    <property type="molecule type" value="Genomic_DNA"/>
</dbReference>
<evidence type="ECO:0000256" key="1">
    <source>
        <dbReference type="SAM" id="Phobius"/>
    </source>
</evidence>
<keyword evidence="1" id="KW-0472">Membrane</keyword>
<comment type="caution">
    <text evidence="2">The sequence shown here is derived from an EMBL/GenBank/DDBJ whole genome shotgun (WGS) entry which is preliminary data.</text>
</comment>
<name>A0A0M2UT05_9BACT</name>
<proteinExistence type="predicted"/>
<feature type="transmembrane region" description="Helical" evidence="1">
    <location>
        <begin position="20"/>
        <end position="43"/>
    </location>
</feature>
<dbReference type="AlphaFoldDB" id="A0A0M2UT05"/>
<gene>
    <name evidence="2" type="ORF">BROFUL_02110</name>
</gene>